<evidence type="ECO:0000256" key="2">
    <source>
        <dbReference type="ARBA" id="ARBA00023015"/>
    </source>
</evidence>
<accession>A0A5R8Z6H9</accession>
<reference evidence="9" key="1">
    <citation type="submission" date="2019-05" db="EMBL/GenBank/DDBJ databases">
        <title>Isolation, diversity and antifungal activity of Actinobacteria from wheat.</title>
        <authorList>
            <person name="Yu B."/>
        </authorList>
    </citation>
    <scope>NUCLEOTIDE SEQUENCE [LARGE SCALE GENOMIC DNA]</scope>
    <source>
        <strain evidence="9">NEAU-HEGS1-5</strain>
    </source>
</reference>
<dbReference type="InterPro" id="IPR001867">
    <property type="entry name" value="OmpR/PhoB-type_DNA-bd"/>
</dbReference>
<dbReference type="PANTHER" id="PTHR35807:SF1">
    <property type="entry name" value="TRANSCRIPTIONAL REGULATOR REDD"/>
    <property type="match status" value="1"/>
</dbReference>
<feature type="transmembrane region" description="Helical" evidence="7">
    <location>
        <begin position="848"/>
        <end position="872"/>
    </location>
</feature>
<dbReference type="CDD" id="cd15831">
    <property type="entry name" value="BTAD"/>
    <property type="match status" value="1"/>
</dbReference>
<dbReference type="InterPro" id="IPR051677">
    <property type="entry name" value="AfsR-DnrI-RedD_regulator"/>
</dbReference>
<keyword evidence="7" id="KW-0812">Transmembrane</keyword>
<dbReference type="GO" id="GO:0000160">
    <property type="term" value="P:phosphorelay signal transduction system"/>
    <property type="evidence" value="ECO:0007669"/>
    <property type="project" value="InterPro"/>
</dbReference>
<dbReference type="InterPro" id="IPR007111">
    <property type="entry name" value="NACHT_NTPase"/>
</dbReference>
<dbReference type="Gene3D" id="3.40.50.300">
    <property type="entry name" value="P-loop containing nucleotide triphosphate hydrolases"/>
    <property type="match status" value="1"/>
</dbReference>
<dbReference type="Pfam" id="PF00486">
    <property type="entry name" value="Trans_reg_C"/>
    <property type="match status" value="1"/>
</dbReference>
<feature type="transmembrane region" description="Helical" evidence="7">
    <location>
        <begin position="783"/>
        <end position="803"/>
    </location>
</feature>
<dbReference type="SUPFAM" id="SSF46894">
    <property type="entry name" value="C-terminal effector domain of the bipartite response regulators"/>
    <property type="match status" value="1"/>
</dbReference>
<evidence type="ECO:0000256" key="7">
    <source>
        <dbReference type="SAM" id="Phobius"/>
    </source>
</evidence>
<dbReference type="GO" id="GO:0003677">
    <property type="term" value="F:DNA binding"/>
    <property type="evidence" value="ECO:0007669"/>
    <property type="project" value="UniProtKB-UniRule"/>
</dbReference>
<evidence type="ECO:0000313" key="9">
    <source>
        <dbReference type="EMBL" id="TLP60536.1"/>
    </source>
</evidence>
<evidence type="ECO:0000313" key="10">
    <source>
        <dbReference type="Proteomes" id="UP000309033"/>
    </source>
</evidence>
<dbReference type="SMART" id="SM00862">
    <property type="entry name" value="Trans_reg_C"/>
    <property type="match status" value="1"/>
</dbReference>
<keyword evidence="2" id="KW-0805">Transcription regulation</keyword>
<dbReference type="InterPro" id="IPR036388">
    <property type="entry name" value="WH-like_DNA-bd_sf"/>
</dbReference>
<dbReference type="AlphaFoldDB" id="A0A5R8Z6H9"/>
<dbReference type="SUPFAM" id="SSF48452">
    <property type="entry name" value="TPR-like"/>
    <property type="match status" value="1"/>
</dbReference>
<sequence length="948" mass="101915">MTEAVGRVRYSLLGPMKAWRDGEELDLGWARQQAVLAVLLLEMNRPVSVTALVDAVWGADPPRNARSTVQTYVSRLRRVVEPGRASTARNAVLVSSDAGYQVRGDPSELDVAIFERHLTAAEDLRAQGDLAAAAGKVDAALALWRGEPFGGLQGPRLEAERRRLHERHGFAGELRATIRVELGQNTAAIAELTRLIDEFPLRERLRGLLMLALYRAGRQADALTAFHDVRRLLAEELGIDPGPELRDLHERILRGDKELDGPAPMTVRPLAQGPGGGPEPVGPDGAHRLDRAALELALGVAQQWTAEAAARYLHRPAPVRLRWSSTGRSIAATASAVLGDDDATGRDDRVDLRGDLDDLVDAFRRLPARQLVILGEPGAGKTVLAILLTLGLLRTARPGEPTPVLVPLSSWSPRREHLHTWFARKLVEEYPGLANKAAYGPDAAARLVSTGRVLPVLDGLDETPPGLHAAAIDALDEAVAGGRPLVVTCRSTEYEKAVRRGGAILARAAVVEIEPVEAEDAIAYLTARRRLGEDRWDPVAEHLRAHPRGPLASALSTPLMVDLTRTAYADAAADPTELLDVARFPGPAEIEDHLLDAFLPAVYRHHPPAPGTRPHPSPRYRSEHALRWLTFLAGHLGRRHTHDFEWWRLADTVPHRTRGVVFGLPPAVLCALTGGLAAGPVIGLVYGLSFGLAGVVANARGGRPGPVRVEVRFRGTARRFLSRFVIGLTIGVALGLGWALPSVLTLMLCVVFGLATGSHVWLDIPADATRASSPSAILRQDRVATLWFALSIAVTLGLFYATAYTFSRDIRAVPVLGGVFDLELAVPAGIAAAILGRSLFGRLGSVTYGLAAAVMGGQVMTPAGTLATGLAAGGVFGLAVGLTVASSRAWGAFTVVRIWLALTGRTPLRLIRFLDDAHRRGVLRQTGGVYEFRHARLRDHLVGRSGHA</sequence>
<feature type="transmembrane region" description="Helical" evidence="7">
    <location>
        <begin position="676"/>
        <end position="699"/>
    </location>
</feature>
<dbReference type="Gene3D" id="1.25.40.10">
    <property type="entry name" value="Tetratricopeptide repeat domain"/>
    <property type="match status" value="1"/>
</dbReference>
<dbReference type="InterPro" id="IPR027417">
    <property type="entry name" value="P-loop_NTPase"/>
</dbReference>
<feature type="region of interest" description="Disordered" evidence="6">
    <location>
        <begin position="257"/>
        <end position="286"/>
    </location>
</feature>
<feature type="DNA-binding region" description="OmpR/PhoB-type" evidence="5">
    <location>
        <begin position="1"/>
        <end position="104"/>
    </location>
</feature>
<evidence type="ECO:0000256" key="6">
    <source>
        <dbReference type="SAM" id="MobiDB-lite"/>
    </source>
</evidence>
<dbReference type="GO" id="GO:0006355">
    <property type="term" value="P:regulation of DNA-templated transcription"/>
    <property type="evidence" value="ECO:0007669"/>
    <property type="project" value="InterPro"/>
</dbReference>
<evidence type="ECO:0000259" key="8">
    <source>
        <dbReference type="PROSITE" id="PS51755"/>
    </source>
</evidence>
<dbReference type="PANTHER" id="PTHR35807">
    <property type="entry name" value="TRANSCRIPTIONAL REGULATOR REDD-RELATED"/>
    <property type="match status" value="1"/>
</dbReference>
<evidence type="ECO:0000256" key="4">
    <source>
        <dbReference type="ARBA" id="ARBA00023163"/>
    </source>
</evidence>
<name>A0A5R8Z6H9_9ACTN</name>
<dbReference type="PROSITE" id="PS51755">
    <property type="entry name" value="OMPR_PHOB"/>
    <property type="match status" value="1"/>
</dbReference>
<feature type="domain" description="OmpR/PhoB-type" evidence="8">
    <location>
        <begin position="1"/>
        <end position="104"/>
    </location>
</feature>
<protein>
    <submittedName>
        <fullName evidence="9">NACHT domain-containing protein</fullName>
    </submittedName>
</protein>
<feature type="transmembrane region" description="Helical" evidence="7">
    <location>
        <begin position="744"/>
        <end position="762"/>
    </location>
</feature>
<dbReference type="EMBL" id="VANP01000004">
    <property type="protein sequence ID" value="TLP60536.1"/>
    <property type="molecule type" value="Genomic_DNA"/>
</dbReference>
<dbReference type="SMART" id="SM01043">
    <property type="entry name" value="BTAD"/>
    <property type="match status" value="1"/>
</dbReference>
<dbReference type="Proteomes" id="UP000309033">
    <property type="component" value="Unassembled WGS sequence"/>
</dbReference>
<dbReference type="InterPro" id="IPR016032">
    <property type="entry name" value="Sig_transdc_resp-reg_C-effctor"/>
</dbReference>
<comment type="similarity">
    <text evidence="1">Belongs to the AfsR/DnrI/RedD regulatory family.</text>
</comment>
<dbReference type="OrthoDB" id="419058at2"/>
<proteinExistence type="inferred from homology"/>
<keyword evidence="7" id="KW-0472">Membrane</keyword>
<keyword evidence="4" id="KW-0804">Transcription</keyword>
<organism evidence="9 10">
    <name type="scientific">Microbispora triticiradicis</name>
    <dbReference type="NCBI Taxonomy" id="2200763"/>
    <lineage>
        <taxon>Bacteria</taxon>
        <taxon>Bacillati</taxon>
        <taxon>Actinomycetota</taxon>
        <taxon>Actinomycetes</taxon>
        <taxon>Streptosporangiales</taxon>
        <taxon>Streptosporangiaceae</taxon>
        <taxon>Microbispora</taxon>
    </lineage>
</organism>
<dbReference type="InterPro" id="IPR005158">
    <property type="entry name" value="BTAD"/>
</dbReference>
<dbReference type="InterPro" id="IPR011990">
    <property type="entry name" value="TPR-like_helical_dom_sf"/>
</dbReference>
<feature type="transmembrane region" description="Helical" evidence="7">
    <location>
        <begin position="720"/>
        <end position="738"/>
    </location>
</feature>
<gene>
    <name evidence="9" type="ORF">FED44_11465</name>
</gene>
<feature type="transmembrane region" description="Helical" evidence="7">
    <location>
        <begin position="815"/>
        <end position="836"/>
    </location>
</feature>
<dbReference type="Pfam" id="PF03704">
    <property type="entry name" value="BTAD"/>
    <property type="match status" value="1"/>
</dbReference>
<dbReference type="Gene3D" id="1.10.10.10">
    <property type="entry name" value="Winged helix-like DNA-binding domain superfamily/Winged helix DNA-binding domain"/>
    <property type="match status" value="1"/>
</dbReference>
<evidence type="ECO:0000256" key="1">
    <source>
        <dbReference type="ARBA" id="ARBA00005820"/>
    </source>
</evidence>
<keyword evidence="10" id="KW-1185">Reference proteome</keyword>
<evidence type="ECO:0000256" key="3">
    <source>
        <dbReference type="ARBA" id="ARBA00023125"/>
    </source>
</evidence>
<dbReference type="SUPFAM" id="SSF52540">
    <property type="entry name" value="P-loop containing nucleoside triphosphate hydrolases"/>
    <property type="match status" value="1"/>
</dbReference>
<evidence type="ECO:0000256" key="5">
    <source>
        <dbReference type="PROSITE-ProRule" id="PRU01091"/>
    </source>
</evidence>
<keyword evidence="7" id="KW-1133">Transmembrane helix</keyword>
<dbReference type="Pfam" id="PF05729">
    <property type="entry name" value="NACHT"/>
    <property type="match status" value="1"/>
</dbReference>
<keyword evidence="3 5" id="KW-0238">DNA-binding</keyword>
<comment type="caution">
    <text evidence="9">The sequence shown here is derived from an EMBL/GenBank/DDBJ whole genome shotgun (WGS) entry which is preliminary data.</text>
</comment>